<evidence type="ECO:0000313" key="2">
    <source>
        <dbReference type="EMBL" id="KAL3041892.1"/>
    </source>
</evidence>
<keyword evidence="3" id="KW-1185">Reference proteome</keyword>
<dbReference type="Proteomes" id="UP001619887">
    <property type="component" value="Unassembled WGS sequence"/>
</dbReference>
<accession>A0ABD2FJK2</accession>
<sequence length="42" mass="4868">MEKDGGEELWRLHRLSCWQFKQQHTGSQSPWKGPEGREGTAV</sequence>
<organism evidence="2 3">
    <name type="scientific">Pagothenia borchgrevinki</name>
    <name type="common">Bald rockcod</name>
    <name type="synonym">Trematomus borchgrevinki</name>
    <dbReference type="NCBI Taxonomy" id="8213"/>
    <lineage>
        <taxon>Eukaryota</taxon>
        <taxon>Metazoa</taxon>
        <taxon>Chordata</taxon>
        <taxon>Craniata</taxon>
        <taxon>Vertebrata</taxon>
        <taxon>Euteleostomi</taxon>
        <taxon>Actinopterygii</taxon>
        <taxon>Neopterygii</taxon>
        <taxon>Teleostei</taxon>
        <taxon>Neoteleostei</taxon>
        <taxon>Acanthomorphata</taxon>
        <taxon>Eupercaria</taxon>
        <taxon>Perciformes</taxon>
        <taxon>Notothenioidei</taxon>
        <taxon>Nototheniidae</taxon>
        <taxon>Pagothenia</taxon>
    </lineage>
</organism>
<dbReference type="AlphaFoldDB" id="A0ABD2FJK2"/>
<comment type="caution">
    <text evidence="2">The sequence shown here is derived from an EMBL/GenBank/DDBJ whole genome shotgun (WGS) entry which is preliminary data.</text>
</comment>
<protein>
    <submittedName>
        <fullName evidence="2">Uncharacterized protein</fullName>
    </submittedName>
</protein>
<name>A0ABD2FJK2_PAGBO</name>
<reference evidence="2 3" key="2">
    <citation type="journal article" date="2024" name="G3 (Bethesda)">
        <title>The genome of the cryopelagic Antarctic bald notothen, Trematomus borchgrevinki.</title>
        <authorList>
            <person name="Rayamajhi N."/>
            <person name="Rivera-Colon A.G."/>
            <person name="Minhas B.F."/>
            <person name="Cheng C.C."/>
            <person name="Catchen J.M."/>
        </authorList>
    </citation>
    <scope>NUCLEOTIDE SEQUENCE [LARGE SCALE GENOMIC DNA]</scope>
    <source>
        <strain evidence="2">AGRC-2024</strain>
    </source>
</reference>
<gene>
    <name evidence="2" type="ORF">OYC64_019966</name>
</gene>
<evidence type="ECO:0000256" key="1">
    <source>
        <dbReference type="SAM" id="MobiDB-lite"/>
    </source>
</evidence>
<feature type="region of interest" description="Disordered" evidence="1">
    <location>
        <begin position="21"/>
        <end position="42"/>
    </location>
</feature>
<feature type="compositionally biased region" description="Polar residues" evidence="1">
    <location>
        <begin position="21"/>
        <end position="30"/>
    </location>
</feature>
<evidence type="ECO:0000313" key="3">
    <source>
        <dbReference type="Proteomes" id="UP001619887"/>
    </source>
</evidence>
<dbReference type="EMBL" id="JBIYXZ010002089">
    <property type="protein sequence ID" value="KAL3041892.1"/>
    <property type="molecule type" value="Genomic_DNA"/>
</dbReference>
<reference evidence="2 3" key="1">
    <citation type="journal article" date="2022" name="G3 (Bethesda)">
        <title>Evaluating Illumina-, Nanopore-, and PacBio-based genome assembly strategies with the bald notothen, Trematomus borchgrevinki.</title>
        <authorList>
            <person name="Rayamajhi N."/>
            <person name="Cheng C.C."/>
            <person name="Catchen J.M."/>
        </authorList>
    </citation>
    <scope>NUCLEOTIDE SEQUENCE [LARGE SCALE GENOMIC DNA]</scope>
    <source>
        <strain evidence="2">AGRC-2024</strain>
    </source>
</reference>
<proteinExistence type="predicted"/>